<feature type="region of interest" description="Disordered" evidence="1">
    <location>
        <begin position="535"/>
        <end position="554"/>
    </location>
</feature>
<dbReference type="InterPro" id="IPR040256">
    <property type="entry name" value="At4g02000-like"/>
</dbReference>
<dbReference type="AlphaFoldDB" id="A0A7J6G5V7"/>
<dbReference type="PANTHER" id="PTHR31286:SF178">
    <property type="entry name" value="DUF4283 DOMAIN-CONTAINING PROTEIN"/>
    <property type="match status" value="1"/>
</dbReference>
<dbReference type="Pfam" id="PF14392">
    <property type="entry name" value="zf-CCHC_4"/>
    <property type="match status" value="1"/>
</dbReference>
<dbReference type="SUPFAM" id="SSF51445">
    <property type="entry name" value="(Trans)glycosidases"/>
    <property type="match status" value="1"/>
</dbReference>
<reference evidence="3 4" key="1">
    <citation type="journal article" date="2020" name="bioRxiv">
        <title>Sequence and annotation of 42 cannabis genomes reveals extensive copy number variation in cannabinoid synthesis and pathogen resistance genes.</title>
        <authorList>
            <person name="Mckernan K.J."/>
            <person name="Helbert Y."/>
            <person name="Kane L.T."/>
            <person name="Ebling H."/>
            <person name="Zhang L."/>
            <person name="Liu B."/>
            <person name="Eaton Z."/>
            <person name="Mclaughlin S."/>
            <person name="Kingan S."/>
            <person name="Baybayan P."/>
            <person name="Concepcion G."/>
            <person name="Jordan M."/>
            <person name="Riva A."/>
            <person name="Barbazuk W."/>
            <person name="Harkins T."/>
        </authorList>
    </citation>
    <scope>NUCLEOTIDE SEQUENCE [LARGE SCALE GENOMIC DNA]</scope>
    <source>
        <strain evidence="4">cv. Jamaican Lion 4</strain>
        <tissue evidence="3">Leaf</tissue>
    </source>
</reference>
<feature type="region of interest" description="Disordered" evidence="1">
    <location>
        <begin position="285"/>
        <end position="309"/>
    </location>
</feature>
<dbReference type="PANTHER" id="PTHR31286">
    <property type="entry name" value="GLYCINE-RICH CELL WALL STRUCTURAL PROTEIN 1.8-LIKE"/>
    <property type="match status" value="1"/>
</dbReference>
<evidence type="ECO:0000259" key="2">
    <source>
        <dbReference type="Pfam" id="PF14392"/>
    </source>
</evidence>
<dbReference type="InterPro" id="IPR025836">
    <property type="entry name" value="Zn_knuckle_CX2CX4HX4C"/>
</dbReference>
<comment type="caution">
    <text evidence="3">The sequence shown here is derived from an EMBL/GenBank/DDBJ whole genome shotgun (WGS) entry which is preliminary data.</text>
</comment>
<dbReference type="InterPro" id="IPR017853">
    <property type="entry name" value="GH"/>
</dbReference>
<name>A0A7J6G5V7_CANSA</name>
<gene>
    <name evidence="3" type="ORF">F8388_021577</name>
</gene>
<sequence length="712" mass="78227">MELVTVDNGPKMGKSFSCAEAWISLSQCATSLKALSSLCLFGKVVAPMSVNAEDIVQHVTKNWLKPVAVCSISDAPALMNSFKLSFECVEDKVWALENGPWSFRGYTFILYAWFPGIERSGTVNMLKVWVQVHNLPHEYYSMDNGNRLGGMVGKVILVELDEEKSVTWGSYFRVLVDINFLNPLVSGCYFDLTSGEKRWIRFKFEKIGISYYFYGRLGHQRRGCSLASPVTMESVDGSAVPLFGPWMSTASRFLDVFSSVTKPVMHSSVELLVSSNVRDGKMAVAGHGGPVGGSNPKTAGGRNRGKRVTGRVLPGHKLGVSQEWVQKAGSSKRALNHAVNGNKVGLSLNFGGKISESIPNLETSNVVIKDGYPLAKGGLCNADNLLGAGPSKDKNEIGLDVVGPGCEVSLCNGPGKLCHDGLEGERVVSGGPGCDNIKDNNWDAGSKSLLRPNEVIDLKGKEKGEVFGGPCGIDCDMVGKNTVHVNVASGVELQGEEERALAHFLKAQEELLYDLKHFGNLDLYEIKKIGGDIGVKPTSETNERTTPFKKRKFEGSASLCTRPNKIVRRHPDVVRDFPWDPKERDRESKVDFDDLSEEPTEGSSSSSCSNGVKRNPRIPQTLDDPDLAPSPRTSESNPYLSETEAFIVRISTSAIAGWVFEVVDIRAPILEVMDGCLKEMRKTKWWWRLRRRRRVGMGRLDRERTRGRVGMG</sequence>
<evidence type="ECO:0000313" key="4">
    <source>
        <dbReference type="Proteomes" id="UP000525078"/>
    </source>
</evidence>
<protein>
    <recommendedName>
        <fullName evidence="2">Zinc knuckle CX2CX4HX4C domain-containing protein</fullName>
    </recommendedName>
</protein>
<proteinExistence type="predicted"/>
<dbReference type="Proteomes" id="UP000525078">
    <property type="component" value="Unassembled WGS sequence"/>
</dbReference>
<evidence type="ECO:0000256" key="1">
    <source>
        <dbReference type="SAM" id="MobiDB-lite"/>
    </source>
</evidence>
<feature type="compositionally biased region" description="Basic and acidic residues" evidence="1">
    <location>
        <begin position="576"/>
        <end position="592"/>
    </location>
</feature>
<feature type="region of interest" description="Disordered" evidence="1">
    <location>
        <begin position="576"/>
        <end position="638"/>
    </location>
</feature>
<accession>A0A7J6G5V7</accession>
<dbReference type="EMBL" id="JAATIP010000074">
    <property type="protein sequence ID" value="KAF4378383.1"/>
    <property type="molecule type" value="Genomic_DNA"/>
</dbReference>
<organism evidence="3 4">
    <name type="scientific">Cannabis sativa</name>
    <name type="common">Hemp</name>
    <name type="synonym">Marijuana</name>
    <dbReference type="NCBI Taxonomy" id="3483"/>
    <lineage>
        <taxon>Eukaryota</taxon>
        <taxon>Viridiplantae</taxon>
        <taxon>Streptophyta</taxon>
        <taxon>Embryophyta</taxon>
        <taxon>Tracheophyta</taxon>
        <taxon>Spermatophyta</taxon>
        <taxon>Magnoliopsida</taxon>
        <taxon>eudicotyledons</taxon>
        <taxon>Gunneridae</taxon>
        <taxon>Pentapetalae</taxon>
        <taxon>rosids</taxon>
        <taxon>fabids</taxon>
        <taxon>Rosales</taxon>
        <taxon>Cannabaceae</taxon>
        <taxon>Cannabis</taxon>
    </lineage>
</organism>
<evidence type="ECO:0000313" key="3">
    <source>
        <dbReference type="EMBL" id="KAF4378383.1"/>
    </source>
</evidence>
<feature type="domain" description="Zinc knuckle CX2CX4HX4C" evidence="2">
    <location>
        <begin position="182"/>
        <end position="225"/>
    </location>
</feature>